<gene>
    <name evidence="1" type="ORF">SMIDD26_00974</name>
</gene>
<proteinExistence type="predicted"/>
<dbReference type="Proteomes" id="UP000070458">
    <property type="component" value="Unassembled WGS sequence"/>
</dbReference>
<dbReference type="Gene3D" id="1.25.40.10">
    <property type="entry name" value="Tetratricopeptide repeat domain"/>
    <property type="match status" value="1"/>
</dbReference>
<dbReference type="EMBL" id="LQOD01000205">
    <property type="protein sequence ID" value="KXT93140.1"/>
    <property type="molecule type" value="Genomic_DNA"/>
</dbReference>
<evidence type="ECO:0008006" key="3">
    <source>
        <dbReference type="Google" id="ProtNLM"/>
    </source>
</evidence>
<evidence type="ECO:0000313" key="2">
    <source>
        <dbReference type="Proteomes" id="UP000070458"/>
    </source>
</evidence>
<evidence type="ECO:0000313" key="1">
    <source>
        <dbReference type="EMBL" id="KXT93140.1"/>
    </source>
</evidence>
<dbReference type="RefSeq" id="WP_246746921.1">
    <property type="nucleotide sequence ID" value="NZ_KQ970287.1"/>
</dbReference>
<dbReference type="InterPro" id="IPR011990">
    <property type="entry name" value="TPR-like_helical_dom_sf"/>
</dbReference>
<accession>A0A139PSI0</accession>
<reference evidence="1 2" key="1">
    <citation type="submission" date="2016-01" db="EMBL/GenBank/DDBJ databases">
        <title>Highly variable Streptococcus oralis are common among viridans streptococci isolated from primates.</title>
        <authorList>
            <person name="Denapaite D."/>
            <person name="Rieger M."/>
            <person name="Koendgen S."/>
            <person name="Brueckner R."/>
            <person name="Ochigava I."/>
            <person name="Kappeler P."/>
            <person name="Maetz-Rensing K."/>
            <person name="Leendertz F."/>
            <person name="Hakenbeck R."/>
        </authorList>
    </citation>
    <scope>NUCLEOTIDE SEQUENCE [LARGE SCALE GENOMIC DNA]</scope>
    <source>
        <strain evidence="1 2">DD26</strain>
    </source>
</reference>
<protein>
    <recommendedName>
        <fullName evidence="3">Tetratricopeptide repeat protein</fullName>
    </recommendedName>
</protein>
<organism evidence="1 2">
    <name type="scientific">Streptococcus mitis</name>
    <dbReference type="NCBI Taxonomy" id="28037"/>
    <lineage>
        <taxon>Bacteria</taxon>
        <taxon>Bacillati</taxon>
        <taxon>Bacillota</taxon>
        <taxon>Bacilli</taxon>
        <taxon>Lactobacillales</taxon>
        <taxon>Streptococcaceae</taxon>
        <taxon>Streptococcus</taxon>
        <taxon>Streptococcus mitis group</taxon>
    </lineage>
</organism>
<name>A0A139PSI0_STRMT</name>
<comment type="caution">
    <text evidence="1">The sequence shown here is derived from an EMBL/GenBank/DDBJ whole genome shotgun (WGS) entry which is preliminary data.</text>
</comment>
<dbReference type="AlphaFoldDB" id="A0A139PSI0"/>
<dbReference type="SUPFAM" id="SSF48452">
    <property type="entry name" value="TPR-like"/>
    <property type="match status" value="1"/>
</dbReference>
<sequence>MINEIKAYWDKQKKEYEDRYKETFLKDYERSTEYLKKMESYLLSKQKEYPSDLDIVCTLASLKLELRRGEYIRYLNSFLNKFEIYLDNAQKARVYTNIAFNHDYTVEALEYLLKAKNLDSPFVETYTGLGLYYFSMYQSNEDKEWLILSQKYFEKAKNIDDSYEYSFNHAVSLYELKEYEKAKEIFLELLKNILIE</sequence>
<dbReference type="PATRIC" id="fig|28037.233.peg.1117"/>